<reference evidence="3" key="1">
    <citation type="submission" date="2016-11" db="UniProtKB">
        <authorList>
            <consortium name="WormBaseParasite"/>
        </authorList>
    </citation>
    <scope>IDENTIFICATION</scope>
</reference>
<dbReference type="WBParaSite" id="BXY_0549700.1">
    <property type="protein sequence ID" value="BXY_0549700.1"/>
    <property type="gene ID" value="BXY_0549700"/>
</dbReference>
<proteinExistence type="predicted"/>
<dbReference type="Proteomes" id="UP000095284">
    <property type="component" value="Unplaced"/>
</dbReference>
<dbReference type="PROSITE" id="PS51034">
    <property type="entry name" value="ZP_2"/>
    <property type="match status" value="1"/>
</dbReference>
<dbReference type="Pfam" id="PF07801">
    <property type="entry name" value="DUF1647"/>
    <property type="match status" value="1"/>
</dbReference>
<accession>A0A1I7RXN0</accession>
<name>A0A1I7RXN0_BURXY</name>
<evidence type="ECO:0000313" key="3">
    <source>
        <dbReference type="WBParaSite" id="BXY_0549700.1"/>
    </source>
</evidence>
<dbReference type="PANTHER" id="PTHR31389:SF4">
    <property type="entry name" value="LD39211P"/>
    <property type="match status" value="1"/>
</dbReference>
<dbReference type="InterPro" id="IPR012444">
    <property type="entry name" value="DUF1647"/>
</dbReference>
<dbReference type="AlphaFoldDB" id="A0A1I7RXN0"/>
<dbReference type="eggNOG" id="ENOG502SA4K">
    <property type="taxonomic scope" value="Eukaryota"/>
</dbReference>
<feature type="domain" description="ZP" evidence="1">
    <location>
        <begin position="1"/>
        <end position="131"/>
    </location>
</feature>
<evidence type="ECO:0000259" key="1">
    <source>
        <dbReference type="PROSITE" id="PS51034"/>
    </source>
</evidence>
<dbReference type="InterPro" id="IPR001507">
    <property type="entry name" value="ZP_dom"/>
</dbReference>
<organism evidence="2 3">
    <name type="scientific">Bursaphelenchus xylophilus</name>
    <name type="common">Pinewood nematode worm</name>
    <name type="synonym">Aphelenchoides xylophilus</name>
    <dbReference type="NCBI Taxonomy" id="6326"/>
    <lineage>
        <taxon>Eukaryota</taxon>
        <taxon>Metazoa</taxon>
        <taxon>Ecdysozoa</taxon>
        <taxon>Nematoda</taxon>
        <taxon>Chromadorea</taxon>
        <taxon>Rhabditida</taxon>
        <taxon>Tylenchina</taxon>
        <taxon>Tylenchomorpha</taxon>
        <taxon>Aphelenchoidea</taxon>
        <taxon>Aphelenchoididae</taxon>
        <taxon>Bursaphelenchus</taxon>
    </lineage>
</organism>
<protein>
    <submittedName>
        <fullName evidence="3">ZP domain-containing protein</fullName>
    </submittedName>
</protein>
<dbReference type="PANTHER" id="PTHR31389">
    <property type="entry name" value="LD39211P"/>
    <property type="match status" value="1"/>
</dbReference>
<evidence type="ECO:0000313" key="2">
    <source>
        <dbReference type="Proteomes" id="UP000095284"/>
    </source>
</evidence>
<sequence>MTNGKKAEDTETKVILRILKNHRPVTNVYIGEKLTAVVESDIDASRLKVSDCNATRVGGREPKPNSVTLIKDGCSLMPQIMGNIVKGENGLEAPFTAFRIDGSDQIDIVCSVVVCKAKCDEKFCFPGFSTNSTLVFGKKFSCDLLDGLRSNHLLQEDIDTADDNADITNGFWEPVFVTGASSNHFEELRTFIDRLRRIYTKNQVIVYDLGLENDEISEVKSWCNVELKTFNFSVYPEHVANLQTYAFKMIIIDALQTLNAFFYTDTSVAFKSQAHEDLLEAVKFGALQSFATFPYTFHSVGATTHPGMYEYLPVAMEATRMMERVSTAMLVVDSPYTRNVMKWWYLCAMTSACISPEGSTVDCPIHRLRKAPRKYADCHRYDQAFWNLIYLDDLFGQSQHAVTMGFTTPYKQLTDDIVNEVELRLGEHLKPLFKTTVTLHKGAKMKERYSDKPGNCS</sequence>